<comment type="caution">
    <text evidence="21">The sequence shown here is derived from an EMBL/GenBank/DDBJ whole genome shotgun (WGS) entry which is preliminary data.</text>
</comment>
<dbReference type="FunFam" id="3.40.50.720:FF:000193">
    <property type="entry name" value="UDP-glucose 6-dehydrogenase"/>
    <property type="match status" value="1"/>
</dbReference>
<name>A0A9W8DVP5_9FUNG</name>
<evidence type="ECO:0000256" key="6">
    <source>
        <dbReference type="ARBA" id="ARBA00022771"/>
    </source>
</evidence>
<dbReference type="PROSITE" id="PS01359">
    <property type="entry name" value="ZF_PHD_1"/>
    <property type="match status" value="1"/>
</dbReference>
<keyword evidence="11" id="KW-0539">Nucleus</keyword>
<feature type="binding site" evidence="14">
    <location>
        <begin position="267"/>
        <end position="271"/>
    </location>
    <ligand>
        <name>substrate</name>
    </ligand>
</feature>
<evidence type="ECO:0000256" key="14">
    <source>
        <dbReference type="PIRSR" id="PIRSR500134-2"/>
    </source>
</evidence>
<dbReference type="Pfam" id="PF00293">
    <property type="entry name" value="NUDIX"/>
    <property type="match status" value="1"/>
</dbReference>
<dbReference type="SMART" id="SM00984">
    <property type="entry name" value="UDPG_MGDP_dh_C"/>
    <property type="match status" value="1"/>
</dbReference>
<evidence type="ECO:0000256" key="15">
    <source>
        <dbReference type="PIRSR" id="PIRSR500134-3"/>
    </source>
</evidence>
<evidence type="ECO:0000256" key="9">
    <source>
        <dbReference type="ARBA" id="ARBA00023002"/>
    </source>
</evidence>
<feature type="compositionally biased region" description="Acidic residues" evidence="17">
    <location>
        <begin position="1152"/>
        <end position="1164"/>
    </location>
</feature>
<evidence type="ECO:0000256" key="3">
    <source>
        <dbReference type="ARBA" id="ARBA00006601"/>
    </source>
</evidence>
<feature type="binding site" evidence="15">
    <location>
        <position position="348"/>
    </location>
    <ligand>
        <name>NAD(+)</name>
        <dbReference type="ChEBI" id="CHEBI:57540"/>
    </ligand>
</feature>
<feature type="binding site" evidence="15">
    <location>
        <position position="176"/>
    </location>
    <ligand>
        <name>NAD(+)</name>
        <dbReference type="ChEBI" id="CHEBI:57540"/>
    </ligand>
</feature>
<feature type="compositionally biased region" description="Basic and acidic residues" evidence="17">
    <location>
        <begin position="1081"/>
        <end position="1104"/>
    </location>
</feature>
<keyword evidence="5" id="KW-0479">Metal-binding</keyword>
<dbReference type="InterPro" id="IPR011011">
    <property type="entry name" value="Znf_FYVE_PHD"/>
</dbReference>
<feature type="active site" description="Nucleophile" evidence="13">
    <location>
        <position position="278"/>
    </location>
</feature>
<feature type="binding site" evidence="15">
    <location>
        <position position="99"/>
    </location>
    <ligand>
        <name>NAD(+)</name>
        <dbReference type="ChEBI" id="CHEBI:57540"/>
    </ligand>
</feature>
<evidence type="ECO:0000256" key="16">
    <source>
        <dbReference type="PROSITE-ProRule" id="PRU00146"/>
    </source>
</evidence>
<gene>
    <name evidence="21" type="ORF">H4219_001726</name>
</gene>
<dbReference type="SMART" id="SM00249">
    <property type="entry name" value="PHD"/>
    <property type="match status" value="1"/>
</dbReference>
<dbReference type="SUPFAM" id="SSF51735">
    <property type="entry name" value="NAD(P)-binding Rossmann-fold domains"/>
    <property type="match status" value="1"/>
</dbReference>
<dbReference type="PIRSF" id="PIRSF000124">
    <property type="entry name" value="UDPglc_GDPman_dh"/>
    <property type="match status" value="1"/>
</dbReference>
<dbReference type="InterPro" id="IPR015797">
    <property type="entry name" value="NUDIX_hydrolase-like_dom_sf"/>
</dbReference>
<protein>
    <recommendedName>
        <fullName evidence="4">UDP-glucose 6-dehydrogenase</fullName>
        <ecNumber evidence="4">1.1.1.22</ecNumber>
    </recommendedName>
</protein>
<dbReference type="InterPro" id="IPR028356">
    <property type="entry name" value="UDPglc_DH_euk"/>
</dbReference>
<dbReference type="InterPro" id="IPR036291">
    <property type="entry name" value="NAD(P)-bd_dom_sf"/>
</dbReference>
<dbReference type="PROSITE" id="PS50016">
    <property type="entry name" value="ZF_PHD_2"/>
    <property type="match status" value="1"/>
</dbReference>
<accession>A0A9W8DVP5</accession>
<dbReference type="GO" id="GO:0008270">
    <property type="term" value="F:zinc ion binding"/>
    <property type="evidence" value="ECO:0007669"/>
    <property type="project" value="UniProtKB-KW"/>
</dbReference>
<dbReference type="PROSITE" id="PS51462">
    <property type="entry name" value="NUDIX"/>
    <property type="match status" value="1"/>
</dbReference>
<feature type="binding site" evidence="15">
    <location>
        <position position="44"/>
    </location>
    <ligand>
        <name>NAD(+)</name>
        <dbReference type="ChEBI" id="CHEBI:57540"/>
    </ligand>
</feature>
<dbReference type="Gene3D" id="2.60.120.650">
    <property type="entry name" value="Cupin"/>
    <property type="match status" value="1"/>
</dbReference>
<feature type="domain" description="JmjC" evidence="19">
    <location>
        <begin position="841"/>
        <end position="992"/>
    </location>
</feature>
<evidence type="ECO:0000259" key="20">
    <source>
        <dbReference type="PROSITE" id="PS51462"/>
    </source>
</evidence>
<reference evidence="21" key="1">
    <citation type="submission" date="2022-07" db="EMBL/GenBank/DDBJ databases">
        <title>Phylogenomic reconstructions and comparative analyses of Kickxellomycotina fungi.</title>
        <authorList>
            <person name="Reynolds N.K."/>
            <person name="Stajich J.E."/>
            <person name="Barry K."/>
            <person name="Grigoriev I.V."/>
            <person name="Crous P."/>
            <person name="Smith M.E."/>
        </authorList>
    </citation>
    <scope>NUCLEOTIDE SEQUENCE</scope>
    <source>
        <strain evidence="21">NBRC 100468</strain>
    </source>
</reference>
<dbReference type="InterPro" id="IPR047198">
    <property type="entry name" value="DDP-like_NUDIX"/>
</dbReference>
<dbReference type="SUPFAM" id="SSF51197">
    <property type="entry name" value="Clavaminate synthase-like"/>
    <property type="match status" value="1"/>
</dbReference>
<dbReference type="InterPro" id="IPR000086">
    <property type="entry name" value="NUDIX_hydrolase_dom"/>
</dbReference>
<evidence type="ECO:0000256" key="12">
    <source>
        <dbReference type="ARBA" id="ARBA00047473"/>
    </source>
</evidence>
<dbReference type="SMART" id="SM00558">
    <property type="entry name" value="JmjC"/>
    <property type="match status" value="1"/>
</dbReference>
<dbReference type="InterPro" id="IPR017476">
    <property type="entry name" value="UDP-Glc/GDP-Man"/>
</dbReference>
<dbReference type="Pfam" id="PF03720">
    <property type="entry name" value="UDPG_MGDP_dh_C"/>
    <property type="match status" value="1"/>
</dbReference>
<dbReference type="GO" id="GO:0006024">
    <property type="term" value="P:glycosaminoglycan biosynthetic process"/>
    <property type="evidence" value="ECO:0007669"/>
    <property type="project" value="TreeGrafter"/>
</dbReference>
<dbReference type="PIRSF" id="PIRSF500134">
    <property type="entry name" value="UDPglc_DH_bac"/>
    <property type="match status" value="1"/>
</dbReference>
<sequence>MTASSNSNDYDIKCICFIGAGYVGGPTAAVFAKNCPNIKIMVADKSIERIDQWNSDELPIYEPGLEELVKNQRGINLFFTSNIDDAILQSDIVFITVNTPLTKISDSGSYGMDIDVENVIECSKRIARIATSDKIVVEKSTVPCRTAAKIMDCLEKERICDDISFIVLSNPEFLSEGSSIKNLLNPDRVLLGHSQAELGLRAQEALKRLYAKWVPTDRIITTNASNALLAQRISSINSLTPICEKINASIEEVALACGFDKRIGSSYLRPSIGFGGSCLEKDVHSLIWLSDSLGLYEVADYWKQVLKINAYQQRRFFDTVVATMEGSVYKRKIACLGFAFKKDTGDTRQSPAISICTRLIEAGAIVNIYDPKVKRESIQAELETAIPAMIPNVLNAKRLMSKVTISSDLYSAIVDVEAVLVLTDWDEFRNANWKMIYTMMKKPAFVFDGRICLNQDLLHSIGFDVYMLGKPSKGAKMPSEKQKYSSDGIRLISGCVPIDIKTRQVLLITSRKHPDQWVLPKGGWDEGETQEEAAVRETWEEAGIVGESLGYLGVWDHDKITKRGKPKGKLAFYLFKVESLKDSWPEKDSRIRKYFPMDEAIRLAKLNSMKYAIREAFRAIESNIMSESEDDQQPCPRCPPSPDLDADCYESWLQCDKCDTWLHANCVGLGEDEVNEIDIFYCPNCYDKHGPSTTKSSKVRRSSRPHLQVDYSKLDDGEPAIFNQYTLRLEAREFEEAEFPRLKNGHELTLDWILEQREHEPIIIEEPEGLGMEMPPSDITVKDIASKVGENMPVSVMDVLTQNELSDWSMGDWSRYYSKTKNRKRIMNVISLEISDTDFGKTIKRPKIVDQLDAITNYWPSGVLKTEYNPKIQLYCLMSVSECFTDFHVDFSGSWVYYHLLSGEKVFYFIAPTPTNLRKYEKWSKSPDQQSTFFGDEVKHCYKVTLKARNTMIIPAGWIHAVYTPKDAIVFGGNYLALGTFDKHIQVYNLEARTDVPMRYRLPYFVEMCGYLCTQSEEGFEERGKSLTDSELFGLFSLSEFIENIARQASEGNDNQALTKPHIIDSAQKLSTLVTLELNRRQGLPEEKKRPNYEGKIPKMETRRTSIKLAAKKKSKKPTKSIKMRLKALVKAREGRKAPNNAKADLQNHENNDDDDDDDDDDKDTDEKDTVNRVIDSEEYLGTMDNLENIIEKEGSSDDEYSSDGSEAVATSSEEYSDAENYLSDEIDDLGREKRKKSGTSSLLSRRFKKNKPDIKAFINIGMEKSSGSKVTSPKSDKSRSVQQRIMQRLKMKIR</sequence>
<evidence type="ECO:0000256" key="11">
    <source>
        <dbReference type="ARBA" id="ARBA00023242"/>
    </source>
</evidence>
<dbReference type="Gene3D" id="3.40.50.720">
    <property type="entry name" value="NAD(P)-binding Rossmann-like Domain"/>
    <property type="match status" value="2"/>
</dbReference>
<dbReference type="PROSITE" id="PS51184">
    <property type="entry name" value="JMJC"/>
    <property type="match status" value="1"/>
</dbReference>
<evidence type="ECO:0000256" key="17">
    <source>
        <dbReference type="SAM" id="MobiDB-lite"/>
    </source>
</evidence>
<dbReference type="GO" id="GO:0016462">
    <property type="term" value="F:pyrophosphatase activity"/>
    <property type="evidence" value="ECO:0007669"/>
    <property type="project" value="InterPro"/>
</dbReference>
<evidence type="ECO:0000313" key="22">
    <source>
        <dbReference type="Proteomes" id="UP001150538"/>
    </source>
</evidence>
<dbReference type="PANTHER" id="PTHR11374">
    <property type="entry name" value="UDP-GLUCOSE DEHYDROGENASE/UDP-MANNAC DEHYDROGENASE"/>
    <property type="match status" value="1"/>
</dbReference>
<feature type="binding site" evidence="15">
    <location>
        <position position="141"/>
    </location>
    <ligand>
        <name>NAD(+)</name>
        <dbReference type="ChEBI" id="CHEBI:57540"/>
    </ligand>
</feature>
<dbReference type="NCBIfam" id="TIGR03026">
    <property type="entry name" value="NDP-sugDHase"/>
    <property type="match status" value="1"/>
</dbReference>
<dbReference type="InterPro" id="IPR019787">
    <property type="entry name" value="Znf_PHD-finger"/>
</dbReference>
<dbReference type="CDD" id="cd04666">
    <property type="entry name" value="NUDIX_DIPP2_like_Nudt4"/>
    <property type="match status" value="1"/>
</dbReference>
<dbReference type="OrthoDB" id="5059218at2759"/>
<dbReference type="SUPFAM" id="SSF57903">
    <property type="entry name" value="FYVE/PHD zinc finger"/>
    <property type="match status" value="1"/>
</dbReference>
<feature type="domain" description="Nudix hydrolase" evidence="20">
    <location>
        <begin position="488"/>
        <end position="617"/>
    </location>
</feature>
<dbReference type="GO" id="GO:0005634">
    <property type="term" value="C:nucleus"/>
    <property type="evidence" value="ECO:0007669"/>
    <property type="project" value="UniProtKB-SubCell"/>
</dbReference>
<dbReference type="Pfam" id="PF00984">
    <property type="entry name" value="UDPG_MGDP_dh"/>
    <property type="match status" value="1"/>
</dbReference>
<dbReference type="InterPro" id="IPR019786">
    <property type="entry name" value="Zinc_finger_PHD-type_CS"/>
</dbReference>
<keyword evidence="10 15" id="KW-0520">NAD</keyword>
<dbReference type="CDD" id="cd15517">
    <property type="entry name" value="PHD_TCF19_like"/>
    <property type="match status" value="1"/>
</dbReference>
<keyword evidence="22" id="KW-1185">Reference proteome</keyword>
<evidence type="ECO:0000256" key="4">
    <source>
        <dbReference type="ARBA" id="ARBA00012954"/>
    </source>
</evidence>
<dbReference type="Gene3D" id="1.20.5.100">
    <property type="entry name" value="Cytochrome c1, transmembrane anchor, C-terminal"/>
    <property type="match status" value="1"/>
</dbReference>
<feature type="binding site" evidence="15">
    <location>
        <position position="281"/>
    </location>
    <ligand>
        <name>NAD(+)</name>
        <dbReference type="ChEBI" id="CHEBI:57540"/>
    </ligand>
</feature>
<comment type="subcellular location">
    <subcellularLocation>
        <location evidence="1">Nucleus</location>
    </subcellularLocation>
</comment>
<dbReference type="InterPro" id="IPR001965">
    <property type="entry name" value="Znf_PHD"/>
</dbReference>
<dbReference type="PROSITE" id="PS00893">
    <property type="entry name" value="NUDIX_BOX"/>
    <property type="match status" value="1"/>
</dbReference>
<dbReference type="SUPFAM" id="SSF52413">
    <property type="entry name" value="UDP-glucose/GDP-mannose dehydrogenase C-terminal domain"/>
    <property type="match status" value="1"/>
</dbReference>
<feature type="binding site" evidence="14">
    <location>
        <position position="275"/>
    </location>
    <ligand>
        <name>substrate</name>
    </ligand>
</feature>
<evidence type="ECO:0000256" key="2">
    <source>
        <dbReference type="ARBA" id="ARBA00004701"/>
    </source>
</evidence>
<dbReference type="Pfam" id="PF03721">
    <property type="entry name" value="UDPG_MGDP_dh_N"/>
    <property type="match status" value="1"/>
</dbReference>
<evidence type="ECO:0000256" key="5">
    <source>
        <dbReference type="ARBA" id="ARBA00022723"/>
    </source>
</evidence>
<dbReference type="EMBL" id="JANBPU010000021">
    <property type="protein sequence ID" value="KAJ1919817.1"/>
    <property type="molecule type" value="Genomic_DNA"/>
</dbReference>
<feature type="compositionally biased region" description="Basic residues" evidence="17">
    <location>
        <begin position="1110"/>
        <end position="1130"/>
    </location>
</feature>
<feature type="domain" description="PHD-type" evidence="18">
    <location>
        <begin position="632"/>
        <end position="688"/>
    </location>
</feature>
<evidence type="ECO:0000313" key="21">
    <source>
        <dbReference type="EMBL" id="KAJ1919817.1"/>
    </source>
</evidence>
<dbReference type="InterPro" id="IPR001732">
    <property type="entry name" value="UDP-Glc/GDP-Man_DH_N"/>
</dbReference>
<dbReference type="InterPro" id="IPR003347">
    <property type="entry name" value="JmjC_dom"/>
</dbReference>
<dbReference type="InterPro" id="IPR008927">
    <property type="entry name" value="6-PGluconate_DH-like_C_sf"/>
</dbReference>
<dbReference type="InterPro" id="IPR036220">
    <property type="entry name" value="UDP-Glc/GDP-Man_DH_C_sf"/>
</dbReference>
<dbReference type="InterPro" id="IPR014026">
    <property type="entry name" value="UDP-Glc/GDP-Man_DH_dimer"/>
</dbReference>
<keyword evidence="9" id="KW-0560">Oxidoreductase</keyword>
<evidence type="ECO:0000256" key="7">
    <source>
        <dbReference type="ARBA" id="ARBA00022801"/>
    </source>
</evidence>
<dbReference type="SUPFAM" id="SSF48179">
    <property type="entry name" value="6-phosphogluconate dehydrogenase C-terminal domain-like"/>
    <property type="match status" value="1"/>
</dbReference>
<feature type="region of interest" description="Disordered" evidence="17">
    <location>
        <begin position="1081"/>
        <end position="1248"/>
    </location>
</feature>
<dbReference type="PANTHER" id="PTHR11374:SF3">
    <property type="entry name" value="UDP-GLUCOSE 6-DEHYDROGENASE"/>
    <property type="match status" value="1"/>
</dbReference>
<dbReference type="EC" id="1.1.1.22" evidence="4"/>
<dbReference type="Gene3D" id="3.90.79.10">
    <property type="entry name" value="Nucleoside Triphosphate Pyrophosphohydrolase"/>
    <property type="match status" value="1"/>
</dbReference>
<feature type="region of interest" description="Disordered" evidence="17">
    <location>
        <begin position="1260"/>
        <end position="1283"/>
    </location>
</feature>
<feature type="binding site" evidence="15">
    <location>
        <position position="49"/>
    </location>
    <ligand>
        <name>NAD(+)</name>
        <dbReference type="ChEBI" id="CHEBI:57540"/>
    </ligand>
</feature>
<keyword evidence="7" id="KW-0378">Hydrolase</keyword>
<evidence type="ECO:0000259" key="19">
    <source>
        <dbReference type="PROSITE" id="PS51184"/>
    </source>
</evidence>
<organism evidence="21 22">
    <name type="scientific">Mycoemilia scoparia</name>
    <dbReference type="NCBI Taxonomy" id="417184"/>
    <lineage>
        <taxon>Eukaryota</taxon>
        <taxon>Fungi</taxon>
        <taxon>Fungi incertae sedis</taxon>
        <taxon>Zoopagomycota</taxon>
        <taxon>Kickxellomycotina</taxon>
        <taxon>Kickxellomycetes</taxon>
        <taxon>Kickxellales</taxon>
        <taxon>Kickxellaceae</taxon>
        <taxon>Mycoemilia</taxon>
    </lineage>
</organism>
<feature type="compositionally biased region" description="Acidic residues" evidence="17">
    <location>
        <begin position="1215"/>
        <end position="1228"/>
    </location>
</feature>
<dbReference type="InterPro" id="IPR028357">
    <property type="entry name" value="UDPglc_DH_bac"/>
</dbReference>
<dbReference type="GO" id="GO:0000271">
    <property type="term" value="P:polysaccharide biosynthetic process"/>
    <property type="evidence" value="ECO:0007669"/>
    <property type="project" value="InterPro"/>
</dbReference>
<dbReference type="InterPro" id="IPR014027">
    <property type="entry name" value="UDP-Glc/GDP-Man_DH_C"/>
</dbReference>
<evidence type="ECO:0000256" key="8">
    <source>
        <dbReference type="ARBA" id="ARBA00022833"/>
    </source>
</evidence>
<keyword evidence="6 16" id="KW-0863">Zinc-finger</keyword>
<dbReference type="Proteomes" id="UP001150538">
    <property type="component" value="Unassembled WGS sequence"/>
</dbReference>
<evidence type="ECO:0000256" key="13">
    <source>
        <dbReference type="PIRSR" id="PIRSR500134-1"/>
    </source>
</evidence>
<comment type="similarity">
    <text evidence="3">Belongs to the UDP-glucose/GDP-mannose dehydrogenase family.</text>
</comment>
<evidence type="ECO:0000256" key="1">
    <source>
        <dbReference type="ARBA" id="ARBA00004123"/>
    </source>
</evidence>
<proteinExistence type="inferred from homology"/>
<evidence type="ECO:0000256" key="10">
    <source>
        <dbReference type="ARBA" id="ARBA00023027"/>
    </source>
</evidence>
<dbReference type="SUPFAM" id="SSF55811">
    <property type="entry name" value="Nudix"/>
    <property type="match status" value="1"/>
</dbReference>
<evidence type="ECO:0000259" key="18">
    <source>
        <dbReference type="PROSITE" id="PS50016"/>
    </source>
</evidence>
<feature type="binding site" evidence="14">
    <location>
        <position position="341"/>
    </location>
    <ligand>
        <name>substrate</name>
    </ligand>
</feature>
<keyword evidence="8" id="KW-0862">Zinc</keyword>
<comment type="pathway">
    <text evidence="2">Nucleotide-sugar biosynthesis; UDP-alpha-D-glucuronate biosynthesis; UDP-alpha-D-glucuronate from UDP-alpha-D-glucose: step 1/1.</text>
</comment>
<comment type="catalytic activity">
    <reaction evidence="12">
        <text>UDP-alpha-D-glucose + 2 NAD(+) + H2O = UDP-alpha-D-glucuronate + 2 NADH + 3 H(+)</text>
        <dbReference type="Rhea" id="RHEA:23596"/>
        <dbReference type="ChEBI" id="CHEBI:15377"/>
        <dbReference type="ChEBI" id="CHEBI:15378"/>
        <dbReference type="ChEBI" id="CHEBI:57540"/>
        <dbReference type="ChEBI" id="CHEBI:57945"/>
        <dbReference type="ChEBI" id="CHEBI:58052"/>
        <dbReference type="ChEBI" id="CHEBI:58885"/>
        <dbReference type="EC" id="1.1.1.22"/>
    </reaction>
</comment>
<feature type="binding site" evidence="14">
    <location>
        <begin position="173"/>
        <end position="176"/>
    </location>
    <ligand>
        <name>substrate</name>
    </ligand>
</feature>
<dbReference type="InterPro" id="IPR020084">
    <property type="entry name" value="NUDIX_hydrolase_CS"/>
</dbReference>
<dbReference type="GO" id="GO:0051287">
    <property type="term" value="F:NAD binding"/>
    <property type="evidence" value="ECO:0007669"/>
    <property type="project" value="InterPro"/>
</dbReference>
<dbReference type="GO" id="GO:0003979">
    <property type="term" value="F:UDP-glucose 6-dehydrogenase activity"/>
    <property type="evidence" value="ECO:0007669"/>
    <property type="project" value="UniProtKB-EC"/>
</dbReference>